<dbReference type="EMBL" id="CP076128">
    <property type="protein sequence ID" value="QWG08063.1"/>
    <property type="molecule type" value="Genomic_DNA"/>
</dbReference>
<feature type="signal peptide" evidence="1">
    <location>
        <begin position="1"/>
        <end position="20"/>
    </location>
</feature>
<dbReference type="Proteomes" id="UP000682802">
    <property type="component" value="Chromosome 1"/>
</dbReference>
<keyword evidence="1" id="KW-0732">Signal</keyword>
<reference evidence="2 3" key="1">
    <citation type="submission" date="2021-05" db="EMBL/GenBank/DDBJ databases">
        <title>Comparative genomic studies on the polysaccharide-degrading batcterial strains of the Flammeovirga genus.</title>
        <authorList>
            <person name="Zewei F."/>
            <person name="Zheng Z."/>
            <person name="Yu L."/>
            <person name="Ruyue G."/>
            <person name="Yanhong M."/>
            <person name="Yuanyuan C."/>
            <person name="Jingyan G."/>
            <person name="Wenjun H."/>
        </authorList>
    </citation>
    <scope>NUCLEOTIDE SEQUENCE [LARGE SCALE GENOMIC DNA]</scope>
    <source>
        <strain evidence="2 3">YS10</strain>
    </source>
</reference>
<keyword evidence="3" id="KW-1185">Reference proteome</keyword>
<gene>
    <name evidence="2" type="ORF">KM029_03760</name>
</gene>
<dbReference type="RefSeq" id="WP_144075446.1">
    <property type="nucleotide sequence ID" value="NZ_CP076128.1"/>
</dbReference>
<evidence type="ECO:0000313" key="3">
    <source>
        <dbReference type="Proteomes" id="UP000682802"/>
    </source>
</evidence>
<organism evidence="2 3">
    <name type="scientific">Flammeovirga kamogawensis</name>
    <dbReference type="NCBI Taxonomy" id="373891"/>
    <lineage>
        <taxon>Bacteria</taxon>
        <taxon>Pseudomonadati</taxon>
        <taxon>Bacteroidota</taxon>
        <taxon>Cytophagia</taxon>
        <taxon>Cytophagales</taxon>
        <taxon>Flammeovirgaceae</taxon>
        <taxon>Flammeovirga</taxon>
    </lineage>
</organism>
<evidence type="ECO:0000256" key="1">
    <source>
        <dbReference type="SAM" id="SignalP"/>
    </source>
</evidence>
<proteinExistence type="predicted"/>
<dbReference type="PROSITE" id="PS51257">
    <property type="entry name" value="PROKAR_LIPOPROTEIN"/>
    <property type="match status" value="1"/>
</dbReference>
<protein>
    <submittedName>
        <fullName evidence="2">Uncharacterized protein</fullName>
    </submittedName>
</protein>
<sequence>MTKFYSLILFSFLLISSCMKQGNPSSISTEVLKKNASTFLKGNDIEIKSSSDLKFYLCTTFQGMSTDNPVQKVEYILLDNKGKPTSIKGTINNGKITFKDDKHLVISQFMGVATSTSNVRTKEIDIYAILEPVQ</sequence>
<name>A0ABX8GXL1_9BACT</name>
<evidence type="ECO:0000313" key="2">
    <source>
        <dbReference type="EMBL" id="QWG08063.1"/>
    </source>
</evidence>
<accession>A0ABX8GXL1</accession>
<feature type="chain" id="PRO_5045894970" evidence="1">
    <location>
        <begin position="21"/>
        <end position="134"/>
    </location>
</feature>